<dbReference type="InterPro" id="IPR047640">
    <property type="entry name" value="RpiR-like"/>
</dbReference>
<dbReference type="GO" id="GO:0097367">
    <property type="term" value="F:carbohydrate derivative binding"/>
    <property type="evidence" value="ECO:0007669"/>
    <property type="project" value="InterPro"/>
</dbReference>
<keyword evidence="2" id="KW-0238">DNA-binding</keyword>
<dbReference type="RefSeq" id="WP_289349655.1">
    <property type="nucleotide sequence ID" value="NZ_JAUCFI010000003.1"/>
</dbReference>
<evidence type="ECO:0000256" key="3">
    <source>
        <dbReference type="ARBA" id="ARBA00023163"/>
    </source>
</evidence>
<proteinExistence type="predicted"/>
<dbReference type="Pfam" id="PF01380">
    <property type="entry name" value="SIS"/>
    <property type="match status" value="1"/>
</dbReference>
<dbReference type="SUPFAM" id="SSF53697">
    <property type="entry name" value="SIS domain"/>
    <property type="match status" value="1"/>
</dbReference>
<dbReference type="InterPro" id="IPR036388">
    <property type="entry name" value="WH-like_DNA-bd_sf"/>
</dbReference>
<evidence type="ECO:0000259" key="4">
    <source>
        <dbReference type="PROSITE" id="PS51071"/>
    </source>
</evidence>
<gene>
    <name evidence="6" type="ORF">QUF85_11375</name>
</gene>
<protein>
    <submittedName>
        <fullName evidence="6">MurR/RpiR family transcriptional regulator</fullName>
    </submittedName>
</protein>
<accession>A0AAJ1QLT5</accession>
<dbReference type="PANTHER" id="PTHR30514:SF18">
    <property type="entry name" value="RPIR-FAMILY TRANSCRIPTIONAL REGULATOR"/>
    <property type="match status" value="1"/>
</dbReference>
<dbReference type="InterPro" id="IPR001347">
    <property type="entry name" value="SIS_dom"/>
</dbReference>
<dbReference type="InterPro" id="IPR009057">
    <property type="entry name" value="Homeodomain-like_sf"/>
</dbReference>
<keyword evidence="1" id="KW-0805">Transcription regulation</keyword>
<dbReference type="Gene3D" id="1.10.10.10">
    <property type="entry name" value="Winged helix-like DNA-binding domain superfamily/Winged helix DNA-binding domain"/>
    <property type="match status" value="1"/>
</dbReference>
<dbReference type="AlphaFoldDB" id="A0AAJ1QLT5"/>
<organism evidence="6 7">
    <name type="scientific">Peribacillus frigoritolerans</name>
    <dbReference type="NCBI Taxonomy" id="450367"/>
    <lineage>
        <taxon>Bacteria</taxon>
        <taxon>Bacillati</taxon>
        <taxon>Bacillota</taxon>
        <taxon>Bacilli</taxon>
        <taxon>Bacillales</taxon>
        <taxon>Bacillaceae</taxon>
        <taxon>Peribacillus</taxon>
    </lineage>
</organism>
<evidence type="ECO:0000256" key="2">
    <source>
        <dbReference type="ARBA" id="ARBA00023125"/>
    </source>
</evidence>
<dbReference type="GO" id="GO:1901135">
    <property type="term" value="P:carbohydrate derivative metabolic process"/>
    <property type="evidence" value="ECO:0007669"/>
    <property type="project" value="InterPro"/>
</dbReference>
<dbReference type="CDD" id="cd05013">
    <property type="entry name" value="SIS_RpiR"/>
    <property type="match status" value="1"/>
</dbReference>
<dbReference type="PROSITE" id="PS51464">
    <property type="entry name" value="SIS"/>
    <property type="match status" value="1"/>
</dbReference>
<evidence type="ECO:0000259" key="5">
    <source>
        <dbReference type="PROSITE" id="PS51464"/>
    </source>
</evidence>
<evidence type="ECO:0000313" key="7">
    <source>
        <dbReference type="Proteomes" id="UP001238973"/>
    </source>
</evidence>
<dbReference type="EMBL" id="JAUCFI010000003">
    <property type="protein sequence ID" value="MDM5283906.1"/>
    <property type="molecule type" value="Genomic_DNA"/>
</dbReference>
<dbReference type="Proteomes" id="UP001238973">
    <property type="component" value="Unassembled WGS sequence"/>
</dbReference>
<dbReference type="GO" id="GO:0003700">
    <property type="term" value="F:DNA-binding transcription factor activity"/>
    <property type="evidence" value="ECO:0007669"/>
    <property type="project" value="InterPro"/>
</dbReference>
<feature type="domain" description="SIS" evidence="5">
    <location>
        <begin position="128"/>
        <end position="264"/>
    </location>
</feature>
<feature type="domain" description="HTH rpiR-type" evidence="4">
    <location>
        <begin position="5"/>
        <end position="81"/>
    </location>
</feature>
<keyword evidence="3" id="KW-0804">Transcription</keyword>
<dbReference type="InterPro" id="IPR000281">
    <property type="entry name" value="HTH_RpiR"/>
</dbReference>
<name>A0AAJ1QLT5_9BACI</name>
<dbReference type="GO" id="GO:0003677">
    <property type="term" value="F:DNA binding"/>
    <property type="evidence" value="ECO:0007669"/>
    <property type="project" value="UniProtKB-KW"/>
</dbReference>
<dbReference type="PROSITE" id="PS51071">
    <property type="entry name" value="HTH_RPIR"/>
    <property type="match status" value="1"/>
</dbReference>
<dbReference type="Gene3D" id="3.40.50.10490">
    <property type="entry name" value="Glucose-6-phosphate isomerase like protein, domain 1"/>
    <property type="match status" value="1"/>
</dbReference>
<sequence length="285" mass="32283">MVEHLPFKLLVKEKFDHLSAGQKKVAAYLIENLDEAAFKTAFQIGREAEVSETTVIRFSYSLGFEGFSKMQARIQKQLLHQNQIDLSNTDAILRIDDKQDPFTKVIENEVHILRHLLDHTNVQDIWKAVDVLIQADQILIAGHRISHAAAYWFSYTLSSLRENVSLCSPTGDFYEKFCNLTNKSALVVFSFPRYANETLKVAECAKEQGVCLISVTDRLLSPVGRISDISLTTEENAETGTNSIASVISLLDLVIAGIHQKDAKRIYTHQQKLERLYSSYEVFNE</sequence>
<dbReference type="InterPro" id="IPR035472">
    <property type="entry name" value="RpiR-like_SIS"/>
</dbReference>
<comment type="caution">
    <text evidence="6">The sequence shown here is derived from an EMBL/GenBank/DDBJ whole genome shotgun (WGS) entry which is preliminary data.</text>
</comment>
<dbReference type="InterPro" id="IPR046348">
    <property type="entry name" value="SIS_dom_sf"/>
</dbReference>
<evidence type="ECO:0000256" key="1">
    <source>
        <dbReference type="ARBA" id="ARBA00023015"/>
    </source>
</evidence>
<dbReference type="PANTHER" id="PTHR30514">
    <property type="entry name" value="GLUCOKINASE"/>
    <property type="match status" value="1"/>
</dbReference>
<reference evidence="6" key="1">
    <citation type="submission" date="2023-06" db="EMBL/GenBank/DDBJ databases">
        <title>Comparative genomics of Bacillaceae isolates and their secondary metabolite potential.</title>
        <authorList>
            <person name="Song L."/>
            <person name="Nielsen L.J."/>
            <person name="Mohite O."/>
            <person name="Xu X."/>
            <person name="Weber T."/>
            <person name="Kovacs A.T."/>
        </authorList>
    </citation>
    <scope>NUCLEOTIDE SEQUENCE</scope>
    <source>
        <strain evidence="6">G1S1</strain>
    </source>
</reference>
<evidence type="ECO:0000313" key="6">
    <source>
        <dbReference type="EMBL" id="MDM5283906.1"/>
    </source>
</evidence>
<dbReference type="SUPFAM" id="SSF46689">
    <property type="entry name" value="Homeodomain-like"/>
    <property type="match status" value="1"/>
</dbReference>
<dbReference type="Pfam" id="PF01418">
    <property type="entry name" value="HTH_6"/>
    <property type="match status" value="1"/>
</dbReference>